<dbReference type="PROSITE" id="PS01134">
    <property type="entry name" value="FTSZ_1"/>
    <property type="match status" value="1"/>
</dbReference>
<gene>
    <name evidence="5" type="primary">ftsZ</name>
    <name evidence="11" type="ORF">HNP73_001387</name>
</gene>
<dbReference type="Pfam" id="PF12327">
    <property type="entry name" value="FtsZ_C"/>
    <property type="match status" value="1"/>
</dbReference>
<dbReference type="RefSeq" id="WP_184147829.1">
    <property type="nucleotide sequence ID" value="NZ_JACHFM010000001.1"/>
</dbReference>
<evidence type="ECO:0000256" key="4">
    <source>
        <dbReference type="ARBA" id="ARBA00023134"/>
    </source>
</evidence>
<organism evidence="11 12">
    <name type="scientific">Amaricoccus macauensis</name>
    <dbReference type="NCBI Taxonomy" id="57001"/>
    <lineage>
        <taxon>Bacteria</taxon>
        <taxon>Pseudomonadati</taxon>
        <taxon>Pseudomonadota</taxon>
        <taxon>Alphaproteobacteria</taxon>
        <taxon>Rhodobacterales</taxon>
        <taxon>Paracoccaceae</taxon>
        <taxon>Amaricoccus</taxon>
    </lineage>
</organism>
<dbReference type="GO" id="GO:0003924">
    <property type="term" value="F:GTPase activity"/>
    <property type="evidence" value="ECO:0007669"/>
    <property type="project" value="UniProtKB-UniRule"/>
</dbReference>
<dbReference type="AlphaFoldDB" id="A0A840SNM0"/>
<dbReference type="SMART" id="SM00865">
    <property type="entry name" value="Tubulin_C"/>
    <property type="match status" value="1"/>
</dbReference>
<sequence>MALNLSIPVTQDLSPRITVIGVGGAGGNAVNNMIEKQLEGCEFVVANTDAQALQQNSAVNKLQLGARVTEGLGAGARPEVGAAAAEESIEDIVERLSGCHMCFITAGMGGGTGTGAAPIIAKAAREMGILTVGVVTKPFHFEGSRRMKQAESGVEELQTHVDTLIIIPNQNLFRLANEKTTFTEAFALADDVLYQGVKGVTDLMVRPGIINLDFADVRSVMNEMGKAMMGTGEATGEDRAVQAAEKAIANPLLDEISLKGAKGVLINITAGPDLTLFELDEAANRIRAEVDPEANIMVGSTLDPEMAGMMRVSVVATGIDAATKIEAQPAHTSEPAPQPAAPRTASPIAAAVAAARPAPAPVAPSVAPAPSFADAQVADEERTQMSFGEPDVPQPSALERTAPFGAPKFEGGNARHAGDPSPDALRRLQAAVQNVPKAQPMVRQITQPRDAERPGRLTINSLIHKMTGQASREQAATARSLPADAERPAPAASEYEDTERERVDIPAFLRRQAN</sequence>
<dbReference type="InterPro" id="IPR003008">
    <property type="entry name" value="Tubulin_FtsZ_GTPase"/>
</dbReference>
<keyword evidence="3 5" id="KW-0547">Nucleotide-binding</keyword>
<keyword evidence="5 7" id="KW-0132">Cell division</keyword>
<dbReference type="EMBL" id="JACHFM010000001">
    <property type="protein sequence ID" value="MBB5221466.1"/>
    <property type="molecule type" value="Genomic_DNA"/>
</dbReference>
<dbReference type="FunFam" id="3.30.1330.20:FF:000011">
    <property type="entry name" value="Cell division protein FtsZ"/>
    <property type="match status" value="1"/>
</dbReference>
<dbReference type="SUPFAM" id="SSF52490">
    <property type="entry name" value="Tubulin nucleotide-binding domain-like"/>
    <property type="match status" value="1"/>
</dbReference>
<evidence type="ECO:0000256" key="1">
    <source>
        <dbReference type="ARBA" id="ARBA00009690"/>
    </source>
</evidence>
<evidence type="ECO:0000256" key="7">
    <source>
        <dbReference type="RuleBase" id="RU000631"/>
    </source>
</evidence>
<dbReference type="PANTHER" id="PTHR30314">
    <property type="entry name" value="CELL DIVISION PROTEIN FTSZ-RELATED"/>
    <property type="match status" value="1"/>
</dbReference>
<comment type="similarity">
    <text evidence="1 5 7">Belongs to the FtsZ family.</text>
</comment>
<dbReference type="InterPro" id="IPR018316">
    <property type="entry name" value="Tubulin/FtsZ_2-layer-sand-dom"/>
</dbReference>
<dbReference type="GO" id="GO:0000917">
    <property type="term" value="P:division septum assembly"/>
    <property type="evidence" value="ECO:0007669"/>
    <property type="project" value="UniProtKB-KW"/>
</dbReference>
<evidence type="ECO:0000256" key="2">
    <source>
        <dbReference type="ARBA" id="ARBA00022490"/>
    </source>
</evidence>
<feature type="binding site" evidence="5">
    <location>
        <position position="146"/>
    </location>
    <ligand>
        <name>GTP</name>
        <dbReference type="ChEBI" id="CHEBI:37565"/>
    </ligand>
</feature>
<comment type="caution">
    <text evidence="11">The sequence shown here is derived from an EMBL/GenBank/DDBJ whole genome shotgun (WGS) entry which is preliminary data.</text>
</comment>
<feature type="region of interest" description="Disordered" evidence="8">
    <location>
        <begin position="382"/>
        <end position="422"/>
    </location>
</feature>
<feature type="binding site" evidence="5">
    <location>
        <begin position="24"/>
        <end position="28"/>
    </location>
    <ligand>
        <name>GTP</name>
        <dbReference type="ChEBI" id="CHEBI:37565"/>
    </ligand>
</feature>
<dbReference type="GO" id="GO:0032153">
    <property type="term" value="C:cell division site"/>
    <property type="evidence" value="ECO:0007669"/>
    <property type="project" value="UniProtKB-UniRule"/>
</dbReference>
<dbReference type="SUPFAM" id="SSF55307">
    <property type="entry name" value="Tubulin C-terminal domain-like"/>
    <property type="match status" value="1"/>
</dbReference>
<proteinExistence type="inferred from homology"/>
<dbReference type="GO" id="GO:0051258">
    <property type="term" value="P:protein polymerization"/>
    <property type="evidence" value="ECO:0007669"/>
    <property type="project" value="UniProtKB-UniRule"/>
</dbReference>
<dbReference type="CDD" id="cd02201">
    <property type="entry name" value="FtsZ_type1"/>
    <property type="match status" value="1"/>
</dbReference>
<evidence type="ECO:0000256" key="5">
    <source>
        <dbReference type="HAMAP-Rule" id="MF_00909"/>
    </source>
</evidence>
<reference evidence="11 12" key="1">
    <citation type="submission" date="2020-08" db="EMBL/GenBank/DDBJ databases">
        <title>Genomic Encyclopedia of Type Strains, Phase IV (KMG-IV): sequencing the most valuable type-strain genomes for metagenomic binning, comparative biology and taxonomic classification.</title>
        <authorList>
            <person name="Goeker M."/>
        </authorList>
    </citation>
    <scope>NUCLEOTIDE SEQUENCE [LARGE SCALE GENOMIC DNA]</scope>
    <source>
        <strain evidence="11 12">DSM 101730</strain>
    </source>
</reference>
<dbReference type="Gene3D" id="3.30.1330.20">
    <property type="entry name" value="Tubulin/FtsZ, C-terminal domain"/>
    <property type="match status" value="1"/>
</dbReference>
<name>A0A840SNM0_9RHOB</name>
<dbReference type="InterPro" id="IPR000158">
    <property type="entry name" value="Cell_div_FtsZ"/>
</dbReference>
<dbReference type="GO" id="GO:0005525">
    <property type="term" value="F:GTP binding"/>
    <property type="evidence" value="ECO:0007669"/>
    <property type="project" value="UniProtKB-UniRule"/>
</dbReference>
<feature type="binding site" evidence="5">
    <location>
        <position position="190"/>
    </location>
    <ligand>
        <name>GTP</name>
        <dbReference type="ChEBI" id="CHEBI:37565"/>
    </ligand>
</feature>
<keyword evidence="4 5" id="KW-0342">GTP-binding</keyword>
<dbReference type="FunFam" id="3.40.50.1440:FF:000001">
    <property type="entry name" value="Cell division protein FtsZ"/>
    <property type="match status" value="1"/>
</dbReference>
<keyword evidence="5 7" id="KW-0131">Cell cycle</keyword>
<dbReference type="PANTHER" id="PTHR30314:SF3">
    <property type="entry name" value="MITOCHONDRIAL DIVISION PROTEIN FSZA"/>
    <property type="match status" value="1"/>
</dbReference>
<dbReference type="Pfam" id="PF00091">
    <property type="entry name" value="Tubulin"/>
    <property type="match status" value="1"/>
</dbReference>
<dbReference type="Gene3D" id="3.40.50.1440">
    <property type="entry name" value="Tubulin/FtsZ, GTPase domain"/>
    <property type="match status" value="1"/>
</dbReference>
<feature type="binding site" evidence="5">
    <location>
        <position position="142"/>
    </location>
    <ligand>
        <name>GTP</name>
        <dbReference type="ChEBI" id="CHEBI:37565"/>
    </ligand>
</feature>
<evidence type="ECO:0000259" key="10">
    <source>
        <dbReference type="SMART" id="SM00865"/>
    </source>
</evidence>
<feature type="domain" description="Tubulin/FtsZ GTPase" evidence="9">
    <location>
        <begin position="16"/>
        <end position="208"/>
    </location>
</feature>
<comment type="subunit">
    <text evidence="5">Homodimer. Polymerizes to form a dynamic ring structure in a strictly GTP-dependent manner. Interacts directly with several other division proteins.</text>
</comment>
<dbReference type="Proteomes" id="UP000549457">
    <property type="component" value="Unassembled WGS sequence"/>
</dbReference>
<dbReference type="PROSITE" id="PS01135">
    <property type="entry name" value="FTSZ_2"/>
    <property type="match status" value="1"/>
</dbReference>
<dbReference type="GO" id="GO:0043093">
    <property type="term" value="P:FtsZ-dependent cytokinesis"/>
    <property type="evidence" value="ECO:0007669"/>
    <property type="project" value="UniProtKB-UniRule"/>
</dbReference>
<evidence type="ECO:0000313" key="12">
    <source>
        <dbReference type="Proteomes" id="UP000549457"/>
    </source>
</evidence>
<evidence type="ECO:0000259" key="9">
    <source>
        <dbReference type="SMART" id="SM00864"/>
    </source>
</evidence>
<comment type="subcellular location">
    <subcellularLocation>
        <location evidence="5">Cytoplasm</location>
    </subcellularLocation>
    <text evidence="5">Assembles at midcell at the inner surface of the cytoplasmic membrane.</text>
</comment>
<keyword evidence="5 7" id="KW-0717">Septation</keyword>
<dbReference type="GO" id="GO:0005737">
    <property type="term" value="C:cytoplasm"/>
    <property type="evidence" value="ECO:0007669"/>
    <property type="project" value="UniProtKB-SubCell"/>
</dbReference>
<feature type="region of interest" description="Disordered" evidence="8">
    <location>
        <begin position="466"/>
        <end position="514"/>
    </location>
</feature>
<dbReference type="InterPro" id="IPR008280">
    <property type="entry name" value="Tub_FtsZ_C"/>
</dbReference>
<dbReference type="PRINTS" id="PR00423">
    <property type="entry name" value="CELLDVISFTSZ"/>
</dbReference>
<evidence type="ECO:0000256" key="6">
    <source>
        <dbReference type="NCBIfam" id="TIGR00065"/>
    </source>
</evidence>
<dbReference type="InterPro" id="IPR045061">
    <property type="entry name" value="FtsZ/CetZ"/>
</dbReference>
<dbReference type="InterPro" id="IPR020805">
    <property type="entry name" value="Cell_div_FtsZ_CS"/>
</dbReference>
<keyword evidence="2 5" id="KW-0963">Cytoplasm</keyword>
<comment type="function">
    <text evidence="5 7">Essential cell division protein that forms a contractile ring structure (Z ring) at the future cell division site. The regulation of the ring assembly controls the timing and the location of cell division. One of the functions of the FtsZ ring is to recruit other cell division proteins to the septum to produce a new cell wall between the dividing cells. Binds GTP and shows GTPase activity.</text>
</comment>
<keyword evidence="12" id="KW-1185">Reference proteome</keyword>
<feature type="binding site" evidence="5">
    <location>
        <begin position="111"/>
        <end position="113"/>
    </location>
    <ligand>
        <name>GTP</name>
        <dbReference type="ChEBI" id="CHEBI:37565"/>
    </ligand>
</feature>
<dbReference type="HAMAP" id="MF_00909">
    <property type="entry name" value="FtsZ"/>
    <property type="match status" value="1"/>
</dbReference>
<protein>
    <recommendedName>
        <fullName evidence="5 6">Cell division protein FtsZ</fullName>
    </recommendedName>
</protein>
<dbReference type="NCBIfam" id="TIGR00065">
    <property type="entry name" value="ftsZ"/>
    <property type="match status" value="1"/>
</dbReference>
<feature type="domain" description="Tubulin/FtsZ 2-layer sandwich" evidence="10">
    <location>
        <begin position="210"/>
        <end position="328"/>
    </location>
</feature>
<dbReference type="InterPro" id="IPR036525">
    <property type="entry name" value="Tubulin/FtsZ_GTPase_sf"/>
</dbReference>
<dbReference type="InterPro" id="IPR024757">
    <property type="entry name" value="FtsZ_C"/>
</dbReference>
<evidence type="ECO:0000256" key="3">
    <source>
        <dbReference type="ARBA" id="ARBA00022741"/>
    </source>
</evidence>
<accession>A0A840SNM0</accession>
<dbReference type="InterPro" id="IPR037103">
    <property type="entry name" value="Tubulin/FtsZ-like_C"/>
</dbReference>
<dbReference type="SMART" id="SM00864">
    <property type="entry name" value="Tubulin"/>
    <property type="match status" value="1"/>
</dbReference>
<evidence type="ECO:0000313" key="11">
    <source>
        <dbReference type="EMBL" id="MBB5221466.1"/>
    </source>
</evidence>
<evidence type="ECO:0000256" key="8">
    <source>
        <dbReference type="SAM" id="MobiDB-lite"/>
    </source>
</evidence>